<dbReference type="InterPro" id="IPR015889">
    <property type="entry name" value="Intradiol_dOase_core"/>
</dbReference>
<keyword evidence="3" id="KW-1185">Reference proteome</keyword>
<dbReference type="GO" id="GO:0051213">
    <property type="term" value="F:dioxygenase activity"/>
    <property type="evidence" value="ECO:0007669"/>
    <property type="project" value="UniProtKB-KW"/>
</dbReference>
<keyword evidence="2" id="KW-0560">Oxidoreductase</keyword>
<organism evidence="2 3">
    <name type="scientific">Seiridium unicorne</name>
    <dbReference type="NCBI Taxonomy" id="138068"/>
    <lineage>
        <taxon>Eukaryota</taxon>
        <taxon>Fungi</taxon>
        <taxon>Dikarya</taxon>
        <taxon>Ascomycota</taxon>
        <taxon>Pezizomycotina</taxon>
        <taxon>Sordariomycetes</taxon>
        <taxon>Xylariomycetidae</taxon>
        <taxon>Amphisphaeriales</taxon>
        <taxon>Sporocadaceae</taxon>
        <taxon>Seiridium</taxon>
    </lineage>
</organism>
<feature type="chain" id="PRO_5047170001" evidence="1">
    <location>
        <begin position="19"/>
        <end position="336"/>
    </location>
</feature>
<evidence type="ECO:0000313" key="3">
    <source>
        <dbReference type="Proteomes" id="UP001408356"/>
    </source>
</evidence>
<proteinExistence type="predicted"/>
<sequence length="336" mass="36784">MHFTTIAIAAFAATFVSAHGDIEREIAMRSAMLQHTSRDLGHCAAKLKARGFEDRAIQRRAETRAQLMKKRNIKARDVDSVLATDHNETAFAYTADTDESVIFASNGSCTLAPEGESGPYYVAGEYVRTDLVEDADGVPVHYEFQILDVDTCEPIVGAYFEIFNCNSTGVYSGTTNAGNGNTADTTVLNETWLRGLQPTDDEGVAQFDTIFAGHYTGRATHIHTLLHRNATVRENGTVFDTSLSHVGQTFWDQSVRDQVELLYPYNTNTQTVTQNADDRVFLVEAPTSDPVFKYVQLGDSIEDGFLAWIVLAVNTTLASTVSPAAILYESGGVEEA</sequence>
<feature type="signal peptide" evidence="1">
    <location>
        <begin position="1"/>
        <end position="18"/>
    </location>
</feature>
<comment type="caution">
    <text evidence="2">The sequence shown here is derived from an EMBL/GenBank/DDBJ whole genome shotgun (WGS) entry which is preliminary data.</text>
</comment>
<gene>
    <name evidence="2" type="ORF">SUNI508_04233</name>
</gene>
<evidence type="ECO:0000256" key="1">
    <source>
        <dbReference type="SAM" id="SignalP"/>
    </source>
</evidence>
<dbReference type="Proteomes" id="UP001408356">
    <property type="component" value="Unassembled WGS sequence"/>
</dbReference>
<dbReference type="CDD" id="cd03457">
    <property type="entry name" value="intradiol_dioxygenase_like"/>
    <property type="match status" value="1"/>
</dbReference>
<keyword evidence="1" id="KW-0732">Signal</keyword>
<dbReference type="Gene3D" id="2.60.130.10">
    <property type="entry name" value="Aromatic compound dioxygenase"/>
    <property type="match status" value="1"/>
</dbReference>
<dbReference type="PANTHER" id="PTHR34315:SF1">
    <property type="entry name" value="INTRADIOL RING-CLEAVAGE DIOXYGENASES DOMAIN-CONTAINING PROTEIN-RELATED"/>
    <property type="match status" value="1"/>
</dbReference>
<name>A0ABR2V922_9PEZI</name>
<dbReference type="SUPFAM" id="SSF49482">
    <property type="entry name" value="Aromatic compound dioxygenase"/>
    <property type="match status" value="1"/>
</dbReference>
<protein>
    <submittedName>
        <fullName evidence="2">Intradiol ring-cleavage dioxygenases domain-containing protein</fullName>
    </submittedName>
</protein>
<evidence type="ECO:0000313" key="2">
    <source>
        <dbReference type="EMBL" id="KAK9423339.1"/>
    </source>
</evidence>
<reference evidence="2 3" key="1">
    <citation type="journal article" date="2024" name="J. Plant Pathol.">
        <title>Sequence and assembly of the genome of Seiridium unicorne, isolate CBS 538.82, causal agent of cypress canker disease.</title>
        <authorList>
            <person name="Scali E."/>
            <person name="Rocca G.D."/>
            <person name="Danti R."/>
            <person name="Garbelotto M."/>
            <person name="Barberini S."/>
            <person name="Baroncelli R."/>
            <person name="Emiliani G."/>
        </authorList>
    </citation>
    <scope>NUCLEOTIDE SEQUENCE [LARGE SCALE GENOMIC DNA]</scope>
    <source>
        <strain evidence="2 3">BM-138-508</strain>
    </source>
</reference>
<dbReference type="PANTHER" id="PTHR34315">
    <property type="match status" value="1"/>
</dbReference>
<keyword evidence="2" id="KW-0223">Dioxygenase</keyword>
<dbReference type="EMBL" id="JARVKF010000079">
    <property type="protein sequence ID" value="KAK9423339.1"/>
    <property type="molecule type" value="Genomic_DNA"/>
</dbReference>
<accession>A0ABR2V922</accession>